<dbReference type="AlphaFoldDB" id="A0A9P1CZY0"/>
<dbReference type="Proteomes" id="UP001152797">
    <property type="component" value="Unassembled WGS sequence"/>
</dbReference>
<name>A0A9P1CZY0_9DINO</name>
<dbReference type="EMBL" id="CAMXCT020002779">
    <property type="protein sequence ID" value="CAL1153801.1"/>
    <property type="molecule type" value="Genomic_DNA"/>
</dbReference>
<sequence length="187" mass="21046">MVEQRAMAPSRRKRRDRTSPSKIRPATVAVRRCAAELLVAAVDASTRCVFLRHAEKLGCKVVSEVERLEDLTKELLSAQNHNCSSPLLVFVGERRWESRIAKLHLHVRPPFVVRTSVDFEHGPCHRHMLPSGSFNAFASIVQDCETWWEEACNTGTWYMAAPLRPVLPPSPNWFLRPCSDLSSSAGA</sequence>
<gene>
    <name evidence="2" type="ORF">C1SCF055_LOCUS26544</name>
</gene>
<reference evidence="3 4" key="2">
    <citation type="submission" date="2024-05" db="EMBL/GenBank/DDBJ databases">
        <authorList>
            <person name="Chen Y."/>
            <person name="Shah S."/>
            <person name="Dougan E. K."/>
            <person name="Thang M."/>
            <person name="Chan C."/>
        </authorList>
    </citation>
    <scope>NUCLEOTIDE SEQUENCE [LARGE SCALE GENOMIC DNA]</scope>
</reference>
<dbReference type="EMBL" id="CAMXCT010002779">
    <property type="protein sequence ID" value="CAI4000426.1"/>
    <property type="molecule type" value="Genomic_DNA"/>
</dbReference>
<protein>
    <submittedName>
        <fullName evidence="2">Uncharacterized protein</fullName>
    </submittedName>
</protein>
<dbReference type="EMBL" id="CAMXCT030002779">
    <property type="protein sequence ID" value="CAL4787738.1"/>
    <property type="molecule type" value="Genomic_DNA"/>
</dbReference>
<comment type="caution">
    <text evidence="2">The sequence shown here is derived from an EMBL/GenBank/DDBJ whole genome shotgun (WGS) entry which is preliminary data.</text>
</comment>
<proteinExistence type="predicted"/>
<evidence type="ECO:0000313" key="4">
    <source>
        <dbReference type="Proteomes" id="UP001152797"/>
    </source>
</evidence>
<organism evidence="2">
    <name type="scientific">Cladocopium goreaui</name>
    <dbReference type="NCBI Taxonomy" id="2562237"/>
    <lineage>
        <taxon>Eukaryota</taxon>
        <taxon>Sar</taxon>
        <taxon>Alveolata</taxon>
        <taxon>Dinophyceae</taxon>
        <taxon>Suessiales</taxon>
        <taxon>Symbiodiniaceae</taxon>
        <taxon>Cladocopium</taxon>
    </lineage>
</organism>
<keyword evidence="4" id="KW-1185">Reference proteome</keyword>
<feature type="region of interest" description="Disordered" evidence="1">
    <location>
        <begin position="1"/>
        <end position="22"/>
    </location>
</feature>
<reference evidence="2" key="1">
    <citation type="submission" date="2022-10" db="EMBL/GenBank/DDBJ databases">
        <authorList>
            <person name="Chen Y."/>
            <person name="Dougan E. K."/>
            <person name="Chan C."/>
            <person name="Rhodes N."/>
            <person name="Thang M."/>
        </authorList>
    </citation>
    <scope>NUCLEOTIDE SEQUENCE</scope>
</reference>
<evidence type="ECO:0000256" key="1">
    <source>
        <dbReference type="SAM" id="MobiDB-lite"/>
    </source>
</evidence>
<evidence type="ECO:0000313" key="2">
    <source>
        <dbReference type="EMBL" id="CAI4000426.1"/>
    </source>
</evidence>
<accession>A0A9P1CZY0</accession>
<evidence type="ECO:0000313" key="3">
    <source>
        <dbReference type="EMBL" id="CAL4787738.1"/>
    </source>
</evidence>